<dbReference type="InterPro" id="IPR035906">
    <property type="entry name" value="MetI-like_sf"/>
</dbReference>
<comment type="subcellular location">
    <subcellularLocation>
        <location evidence="1 7">Cell membrane</location>
        <topology evidence="1 7">Multi-pass membrane protein</topology>
    </subcellularLocation>
</comment>
<comment type="similarity">
    <text evidence="7">Belongs to the binding-protein-dependent transport system permease family.</text>
</comment>
<keyword evidence="10" id="KW-1185">Reference proteome</keyword>
<evidence type="ECO:0000256" key="3">
    <source>
        <dbReference type="ARBA" id="ARBA00022475"/>
    </source>
</evidence>
<name>A0A1H5HP23_9MICO</name>
<keyword evidence="3" id="KW-1003">Cell membrane</keyword>
<evidence type="ECO:0000313" key="9">
    <source>
        <dbReference type="EMBL" id="SEE29524.1"/>
    </source>
</evidence>
<dbReference type="SUPFAM" id="SSF161098">
    <property type="entry name" value="MetI-like"/>
    <property type="match status" value="1"/>
</dbReference>
<dbReference type="Gene3D" id="1.10.3720.10">
    <property type="entry name" value="MetI-like"/>
    <property type="match status" value="1"/>
</dbReference>
<accession>A0A1H5HP23</accession>
<dbReference type="AlphaFoldDB" id="A0A1H5HP23"/>
<dbReference type="EMBL" id="FNTX01000001">
    <property type="protein sequence ID" value="SEE29524.1"/>
    <property type="molecule type" value="Genomic_DNA"/>
</dbReference>
<dbReference type="GO" id="GO:0055085">
    <property type="term" value="P:transmembrane transport"/>
    <property type="evidence" value="ECO:0007669"/>
    <property type="project" value="InterPro"/>
</dbReference>
<dbReference type="GO" id="GO:0005886">
    <property type="term" value="C:plasma membrane"/>
    <property type="evidence" value="ECO:0007669"/>
    <property type="project" value="UniProtKB-SubCell"/>
</dbReference>
<dbReference type="Pfam" id="PF19300">
    <property type="entry name" value="BPD_transp_1_N"/>
    <property type="match status" value="1"/>
</dbReference>
<feature type="transmembrane region" description="Helical" evidence="7">
    <location>
        <begin position="149"/>
        <end position="171"/>
    </location>
</feature>
<keyword evidence="4 7" id="KW-0812">Transmembrane</keyword>
<evidence type="ECO:0000256" key="2">
    <source>
        <dbReference type="ARBA" id="ARBA00022448"/>
    </source>
</evidence>
<protein>
    <submittedName>
        <fullName evidence="9">Peptide/nickel transport system permease protein</fullName>
    </submittedName>
</protein>
<dbReference type="PROSITE" id="PS50928">
    <property type="entry name" value="ABC_TM1"/>
    <property type="match status" value="1"/>
</dbReference>
<feature type="domain" description="ABC transmembrane type-1" evidence="8">
    <location>
        <begin position="99"/>
        <end position="296"/>
    </location>
</feature>
<keyword evidence="5 7" id="KW-1133">Transmembrane helix</keyword>
<evidence type="ECO:0000256" key="1">
    <source>
        <dbReference type="ARBA" id="ARBA00004651"/>
    </source>
</evidence>
<dbReference type="InterPro" id="IPR000515">
    <property type="entry name" value="MetI-like"/>
</dbReference>
<organism evidence="9 10">
    <name type="scientific">Ruania alba</name>
    <dbReference type="NCBI Taxonomy" id="648782"/>
    <lineage>
        <taxon>Bacteria</taxon>
        <taxon>Bacillati</taxon>
        <taxon>Actinomycetota</taxon>
        <taxon>Actinomycetes</taxon>
        <taxon>Micrococcales</taxon>
        <taxon>Ruaniaceae</taxon>
        <taxon>Ruania</taxon>
    </lineage>
</organism>
<dbReference type="PANTHER" id="PTHR43163">
    <property type="entry name" value="DIPEPTIDE TRANSPORT SYSTEM PERMEASE PROTEIN DPPB-RELATED"/>
    <property type="match status" value="1"/>
</dbReference>
<evidence type="ECO:0000259" key="8">
    <source>
        <dbReference type="PROSITE" id="PS50928"/>
    </source>
</evidence>
<dbReference type="PANTHER" id="PTHR43163:SF6">
    <property type="entry name" value="DIPEPTIDE TRANSPORT SYSTEM PERMEASE PROTEIN DPPB-RELATED"/>
    <property type="match status" value="1"/>
</dbReference>
<feature type="transmembrane region" description="Helical" evidence="7">
    <location>
        <begin position="279"/>
        <end position="303"/>
    </location>
</feature>
<keyword evidence="6 7" id="KW-0472">Membrane</keyword>
<dbReference type="STRING" id="648782.SAMN04488554_2017"/>
<dbReference type="OrthoDB" id="3543764at2"/>
<keyword evidence="2 7" id="KW-0813">Transport</keyword>
<dbReference type="CDD" id="cd06261">
    <property type="entry name" value="TM_PBP2"/>
    <property type="match status" value="1"/>
</dbReference>
<evidence type="ECO:0000313" key="10">
    <source>
        <dbReference type="Proteomes" id="UP000199220"/>
    </source>
</evidence>
<reference evidence="10" key="1">
    <citation type="submission" date="2016-10" db="EMBL/GenBank/DDBJ databases">
        <authorList>
            <person name="Varghese N."/>
            <person name="Submissions S."/>
        </authorList>
    </citation>
    <scope>NUCLEOTIDE SEQUENCE [LARGE SCALE GENOMIC DNA]</scope>
    <source>
        <strain evidence="10">DSM 21368</strain>
    </source>
</reference>
<proteinExistence type="inferred from homology"/>
<evidence type="ECO:0000256" key="5">
    <source>
        <dbReference type="ARBA" id="ARBA00022989"/>
    </source>
</evidence>
<feature type="transmembrane region" description="Helical" evidence="7">
    <location>
        <begin position="94"/>
        <end position="120"/>
    </location>
</feature>
<feature type="transmembrane region" description="Helical" evidence="7">
    <location>
        <begin position="232"/>
        <end position="259"/>
    </location>
</feature>
<evidence type="ECO:0000256" key="6">
    <source>
        <dbReference type="ARBA" id="ARBA00023136"/>
    </source>
</evidence>
<feature type="transmembrane region" description="Helical" evidence="7">
    <location>
        <begin position="7"/>
        <end position="28"/>
    </location>
</feature>
<sequence length="314" mass="33662">MFFLLRRLTVLVVTLLLVSFLVFLVPFITPGDPVRKILRARTGQLDLDPAQVERLRVEYGLDRPMLEQYVEWLGRAFTGDLGISYTSRAPALDMIGGALGVTATLAVVALLFALAVALPLGALAAARRGRTADTVVTSISQAFVAIPEYWMGPVLVLIFALGMGVLPSAGWAGPSSMILPCLVLSLRPMSYFTQVARASMVDVLESPHFLAARSRGLSFAQTMLHHGLRNSLLPVVTLFSIWLAGLLGGSVVIEVIFAIPGMGRLLFESVTNGDTPVMQAAIVMIVGLTVLITTLTDVLYALINPTVRSANVSS</sequence>
<dbReference type="Pfam" id="PF00528">
    <property type="entry name" value="BPD_transp_1"/>
    <property type="match status" value="1"/>
</dbReference>
<dbReference type="RefSeq" id="WP_089772782.1">
    <property type="nucleotide sequence ID" value="NZ_FNTX01000001.1"/>
</dbReference>
<dbReference type="Proteomes" id="UP000199220">
    <property type="component" value="Unassembled WGS sequence"/>
</dbReference>
<evidence type="ECO:0000256" key="7">
    <source>
        <dbReference type="RuleBase" id="RU363032"/>
    </source>
</evidence>
<dbReference type="InterPro" id="IPR045621">
    <property type="entry name" value="BPD_transp_1_N"/>
</dbReference>
<gene>
    <name evidence="9" type="ORF">SAMN04488554_2017</name>
</gene>
<evidence type="ECO:0000256" key="4">
    <source>
        <dbReference type="ARBA" id="ARBA00022692"/>
    </source>
</evidence>